<organism evidence="5 6">
    <name type="scientific">Thermodesulfovibrio aggregans</name>
    <dbReference type="NCBI Taxonomy" id="86166"/>
    <lineage>
        <taxon>Bacteria</taxon>
        <taxon>Pseudomonadati</taxon>
        <taxon>Nitrospirota</taxon>
        <taxon>Thermodesulfovibrionia</taxon>
        <taxon>Thermodesulfovibrionales</taxon>
        <taxon>Thermodesulfovibrionaceae</taxon>
        <taxon>Thermodesulfovibrio</taxon>
    </lineage>
</organism>
<dbReference type="EMBL" id="BCNO01000001">
    <property type="protein sequence ID" value="GAQ93864.1"/>
    <property type="molecule type" value="Genomic_DNA"/>
</dbReference>
<keyword evidence="1 3" id="KW-0597">Phosphoprotein</keyword>
<evidence type="ECO:0000313" key="5">
    <source>
        <dbReference type="EMBL" id="GAQ93864.1"/>
    </source>
</evidence>
<dbReference type="Pfam" id="PF00072">
    <property type="entry name" value="Response_reg"/>
    <property type="match status" value="1"/>
</dbReference>
<feature type="modified residue" description="4-aspartylphosphate" evidence="3">
    <location>
        <position position="55"/>
    </location>
</feature>
<evidence type="ECO:0000256" key="1">
    <source>
        <dbReference type="ARBA" id="ARBA00022553"/>
    </source>
</evidence>
<dbReference type="PANTHER" id="PTHR44591:SF14">
    <property type="entry name" value="PROTEIN PILG"/>
    <property type="match status" value="1"/>
</dbReference>
<feature type="domain" description="Response regulatory" evidence="4">
    <location>
        <begin position="6"/>
        <end position="120"/>
    </location>
</feature>
<name>A0A0U9HLA2_9BACT</name>
<evidence type="ECO:0000259" key="4">
    <source>
        <dbReference type="PROSITE" id="PS50110"/>
    </source>
</evidence>
<reference evidence="6" key="1">
    <citation type="submission" date="2016-01" db="EMBL/GenBank/DDBJ databases">
        <title>Draft genome sequence of Thermodesulfovibrio aggregans strain TGE-P1.</title>
        <authorList>
            <person name="Sekiguchi Y."/>
            <person name="Ohashi A."/>
            <person name="Matsuura N."/>
            <person name="Tourlousse M.D."/>
        </authorList>
    </citation>
    <scope>NUCLEOTIDE SEQUENCE [LARGE SCALE GENOMIC DNA]</scope>
    <source>
        <strain evidence="6">TGE-P1</strain>
    </source>
</reference>
<dbReference type="PROSITE" id="PS50110">
    <property type="entry name" value="RESPONSE_REGULATORY"/>
    <property type="match status" value="1"/>
</dbReference>
<protein>
    <submittedName>
        <fullName evidence="5">Response regulator receiver domain-containing protein</fullName>
    </submittedName>
</protein>
<evidence type="ECO:0000256" key="3">
    <source>
        <dbReference type="PROSITE-ProRule" id="PRU00169"/>
    </source>
</evidence>
<dbReference type="InterPro" id="IPR050595">
    <property type="entry name" value="Bact_response_regulator"/>
</dbReference>
<dbReference type="FunFam" id="3.40.50.2300:FF:000700">
    <property type="entry name" value="Sporulation initiation phosphotransferase F"/>
    <property type="match status" value="1"/>
</dbReference>
<sequence length="152" mass="17554">MGRQMRVLLVDDEVEFVKTLAKRLEMRELKPDTVYSGEEAIKYAEEQEPDVIVLDLRMPGMDGIEVLRQIRQAYPTTQVIILTAHGTEKDQEEAQKLGAYEFLRKPVDIETLMDKIKGAYQRKLELTMSAIAFAEEGEFDTARKIMENKEEK</sequence>
<dbReference type="OrthoDB" id="9800029at2"/>
<dbReference type="AlphaFoldDB" id="A0A0U9HLA2"/>
<comment type="caution">
    <text evidence="5">The sequence shown here is derived from an EMBL/GenBank/DDBJ whole genome shotgun (WGS) entry which is preliminary data.</text>
</comment>
<dbReference type="GO" id="GO:0000160">
    <property type="term" value="P:phosphorelay signal transduction system"/>
    <property type="evidence" value="ECO:0007669"/>
    <property type="project" value="UniProtKB-KW"/>
</dbReference>
<evidence type="ECO:0000313" key="6">
    <source>
        <dbReference type="Proteomes" id="UP000054976"/>
    </source>
</evidence>
<dbReference type="RefSeq" id="WP_059175357.1">
    <property type="nucleotide sequence ID" value="NZ_BCNO01000001.1"/>
</dbReference>
<dbReference type="PANTHER" id="PTHR44591">
    <property type="entry name" value="STRESS RESPONSE REGULATOR PROTEIN 1"/>
    <property type="match status" value="1"/>
</dbReference>
<dbReference type="SMART" id="SM00448">
    <property type="entry name" value="REC"/>
    <property type="match status" value="1"/>
</dbReference>
<dbReference type="Gene3D" id="3.40.50.2300">
    <property type="match status" value="1"/>
</dbReference>
<accession>A0A0U9HLA2</accession>
<proteinExistence type="predicted"/>
<dbReference type="InterPro" id="IPR001789">
    <property type="entry name" value="Sig_transdc_resp-reg_receiver"/>
</dbReference>
<dbReference type="Proteomes" id="UP000054976">
    <property type="component" value="Unassembled WGS sequence"/>
</dbReference>
<dbReference type="InterPro" id="IPR011006">
    <property type="entry name" value="CheY-like_superfamily"/>
</dbReference>
<keyword evidence="2" id="KW-0902">Two-component regulatory system</keyword>
<dbReference type="STRING" id="86166.TAGGR_128"/>
<dbReference type="CDD" id="cd00156">
    <property type="entry name" value="REC"/>
    <property type="match status" value="1"/>
</dbReference>
<gene>
    <name evidence="5" type="ORF">TAGGR_128</name>
</gene>
<keyword evidence="6" id="KW-1185">Reference proteome</keyword>
<evidence type="ECO:0000256" key="2">
    <source>
        <dbReference type="ARBA" id="ARBA00023012"/>
    </source>
</evidence>
<dbReference type="SUPFAM" id="SSF52172">
    <property type="entry name" value="CheY-like"/>
    <property type="match status" value="1"/>
</dbReference>